<reference evidence="1 2" key="1">
    <citation type="submission" date="2016-12" db="EMBL/GenBank/DDBJ databases">
        <title>Discovery of methanogenic haloarchaea.</title>
        <authorList>
            <person name="Sorokin D.Y."/>
            <person name="Makarova K.S."/>
            <person name="Abbas B."/>
            <person name="Ferrer M."/>
            <person name="Golyshin P.N."/>
        </authorList>
    </citation>
    <scope>NUCLEOTIDE SEQUENCE [LARGE SCALE GENOMIC DNA]</scope>
    <source>
        <strain evidence="1">AMET1</strain>
    </source>
</reference>
<comment type="caution">
    <text evidence="1">The sequence shown here is derived from an EMBL/GenBank/DDBJ whole genome shotgun (WGS) entry which is preliminary data.</text>
</comment>
<keyword evidence="2" id="KW-1185">Reference proteome</keyword>
<sequence>MLLEGLEISLEVVDKILIYLNDHLNDQEWHEYKDLANNLDLGNENIDKVIEKMVEMGLVELDEETQKIKATDLGSTSVKTNKTKK</sequence>
<dbReference type="AlphaFoldDB" id="A0A1Y3GEZ6"/>
<evidence type="ECO:0008006" key="3">
    <source>
        <dbReference type="Google" id="ProtNLM"/>
    </source>
</evidence>
<name>A0A1Y3GEZ6_9EURY</name>
<organism evidence="1 2">
    <name type="scientific">Methanonatronarchaeum thermophilum</name>
    <dbReference type="NCBI Taxonomy" id="1927129"/>
    <lineage>
        <taxon>Archaea</taxon>
        <taxon>Methanobacteriati</taxon>
        <taxon>Methanobacteriota</taxon>
        <taxon>Methanonatronarchaeia</taxon>
        <taxon>Methanonatronarchaeales</taxon>
        <taxon>Methanonatronarchaeaceae</taxon>
        <taxon>Methanonatronarchaeum</taxon>
    </lineage>
</organism>
<dbReference type="Proteomes" id="UP000195137">
    <property type="component" value="Unassembled WGS sequence"/>
</dbReference>
<accession>A0A1Y3GEZ6</accession>
<protein>
    <recommendedName>
        <fullName evidence="3">MarR family transcriptional regulator</fullName>
    </recommendedName>
</protein>
<gene>
    <name evidence="1" type="ORF">AMET1_0414</name>
</gene>
<dbReference type="EMBL" id="MRZU01000003">
    <property type="protein sequence ID" value="OUJ18764.1"/>
    <property type="molecule type" value="Genomic_DNA"/>
</dbReference>
<proteinExistence type="predicted"/>
<evidence type="ECO:0000313" key="1">
    <source>
        <dbReference type="EMBL" id="OUJ18764.1"/>
    </source>
</evidence>
<evidence type="ECO:0000313" key="2">
    <source>
        <dbReference type="Proteomes" id="UP000195137"/>
    </source>
</evidence>